<comment type="similarity">
    <text evidence="1 4">Belongs to the UDP-glycosyltransferase family.</text>
</comment>
<dbReference type="Gene3D" id="3.40.50.2000">
    <property type="entry name" value="Glycogen Phosphorylase B"/>
    <property type="match status" value="2"/>
</dbReference>
<dbReference type="SUPFAM" id="SSF53756">
    <property type="entry name" value="UDP-Glycosyltransferase/glycogen phosphorylase"/>
    <property type="match status" value="1"/>
</dbReference>
<comment type="subcellular location">
    <subcellularLocation>
        <location evidence="5">Membrane</location>
        <topology evidence="5">Single-pass membrane protein</topology>
    </subcellularLocation>
</comment>
<dbReference type="InterPro" id="IPR002213">
    <property type="entry name" value="UDP_glucos_trans"/>
</dbReference>
<protein>
    <recommendedName>
        <fullName evidence="5">UDP-glucuronosyltransferase</fullName>
        <ecNumber evidence="5">2.4.1.17</ecNumber>
    </recommendedName>
</protein>
<keyword evidence="3 4" id="KW-0808">Transferase</keyword>
<dbReference type="GO" id="GO:0015020">
    <property type="term" value="F:glucuronosyltransferase activity"/>
    <property type="evidence" value="ECO:0007669"/>
    <property type="project" value="UniProtKB-EC"/>
</dbReference>
<proteinExistence type="inferred from homology"/>
<dbReference type="AlphaFoldDB" id="A0A1Q3FRB1"/>
<dbReference type="EMBL" id="GFDL01004970">
    <property type="protein sequence ID" value="JAV30075.1"/>
    <property type="molecule type" value="Transcribed_RNA"/>
</dbReference>
<keyword evidence="2 4" id="KW-0328">Glycosyltransferase</keyword>
<evidence type="ECO:0000256" key="3">
    <source>
        <dbReference type="ARBA" id="ARBA00022679"/>
    </source>
</evidence>
<accession>A0A1Q3FRB1</accession>
<name>A0A1Q3FRB1_CULTA</name>
<dbReference type="GO" id="GO:0016020">
    <property type="term" value="C:membrane"/>
    <property type="evidence" value="ECO:0007669"/>
    <property type="project" value="UniProtKB-SubCell"/>
</dbReference>
<dbReference type="PROSITE" id="PS00375">
    <property type="entry name" value="UDPGT"/>
    <property type="match status" value="1"/>
</dbReference>
<evidence type="ECO:0000313" key="6">
    <source>
        <dbReference type="EMBL" id="JAV30075.1"/>
    </source>
</evidence>
<dbReference type="FunFam" id="3.40.50.2000:FF:000050">
    <property type="entry name" value="UDP-glucuronosyltransferase"/>
    <property type="match status" value="1"/>
</dbReference>
<dbReference type="EC" id="2.4.1.17" evidence="5"/>
<organism evidence="6">
    <name type="scientific">Culex tarsalis</name>
    <name type="common">Encephalitis mosquito</name>
    <dbReference type="NCBI Taxonomy" id="7177"/>
    <lineage>
        <taxon>Eukaryota</taxon>
        <taxon>Metazoa</taxon>
        <taxon>Ecdysozoa</taxon>
        <taxon>Arthropoda</taxon>
        <taxon>Hexapoda</taxon>
        <taxon>Insecta</taxon>
        <taxon>Pterygota</taxon>
        <taxon>Neoptera</taxon>
        <taxon>Endopterygota</taxon>
        <taxon>Diptera</taxon>
        <taxon>Nematocera</taxon>
        <taxon>Culicoidea</taxon>
        <taxon>Culicidae</taxon>
        <taxon>Culicinae</taxon>
        <taxon>Culicini</taxon>
        <taxon>Culex</taxon>
        <taxon>Culex</taxon>
    </lineage>
</organism>
<dbReference type="InterPro" id="IPR035595">
    <property type="entry name" value="UDP_glycos_trans_CS"/>
</dbReference>
<evidence type="ECO:0000256" key="5">
    <source>
        <dbReference type="RuleBase" id="RU362059"/>
    </source>
</evidence>
<evidence type="ECO:0000256" key="1">
    <source>
        <dbReference type="ARBA" id="ARBA00009995"/>
    </source>
</evidence>
<dbReference type="CDD" id="cd03784">
    <property type="entry name" value="GT1_Gtf-like"/>
    <property type="match status" value="1"/>
</dbReference>
<keyword evidence="5" id="KW-0732">Signal</keyword>
<reference evidence="6" key="1">
    <citation type="submission" date="2017-01" db="EMBL/GenBank/DDBJ databases">
        <title>A deep insight into the sialotranscriptome of adult male and female Cluex tarsalis mosquitoes.</title>
        <authorList>
            <person name="Ribeiro J.M."/>
            <person name="Moreira F."/>
            <person name="Bernard K.A."/>
            <person name="Calvo E."/>
        </authorList>
    </citation>
    <scope>NUCLEOTIDE SEQUENCE</scope>
    <source>
        <strain evidence="6">Kern County</strain>
        <tissue evidence="6">Salivary glands</tissue>
    </source>
</reference>
<dbReference type="PANTHER" id="PTHR48043">
    <property type="entry name" value="EG:EG0003.4 PROTEIN-RELATED"/>
    <property type="match status" value="1"/>
</dbReference>
<feature type="transmembrane region" description="Helical" evidence="5">
    <location>
        <begin position="484"/>
        <end position="506"/>
    </location>
</feature>
<dbReference type="InterPro" id="IPR050271">
    <property type="entry name" value="UDP-glycosyltransferase"/>
</dbReference>
<keyword evidence="5" id="KW-0472">Membrane</keyword>
<evidence type="ECO:0000256" key="4">
    <source>
        <dbReference type="RuleBase" id="RU003718"/>
    </source>
</evidence>
<evidence type="ECO:0000256" key="2">
    <source>
        <dbReference type="ARBA" id="ARBA00022676"/>
    </source>
</evidence>
<keyword evidence="5" id="KW-1133">Transmembrane helix</keyword>
<sequence>MSSTTRLLTLLFLVTTVSIVLLNGADSAKILCLFPTASKSHVLGLQALMKNLAKRGHEITMVSAFPLSKPVQNYRDVYVPIEAAFGPLMASFMRGEERNMMKVMPVITAASLEYTNTTLNSLQFRKLVDEERFDLAVVGWFMNDYITGVGQLFKCPTVLYFSAGFGSMINFFGNPTEVAAVPHMMLGNKNPMSFLDRAKNTLIYGVDAAIGQYLRYKTKPYYDYNFPTERGFLPYDEAKRQVSLVIFNSYFTQSVPRPYLPNVVEVGGLQIKSKPDPLPADIQAWLDGAEHGAIFLSFGSNLKSSNLRQDKFDAILKALSKLKQRVIWMWDKDEMPGKPANVMIGQWLPQDDILAHKNLVLFVTHCGLGSVTESMYHGVPIVGIPMFGDQEHNAAQVLKEGWGVVVTFEDLTEVTLSGAIRDVLGNEKYRQTVRKMADLYRDRPQSALELATFWVEYVVRHKGAPHLHYQGADLNFFQRNLMDVFAAFGAVLYVVFKILGLVFRAIKRVVCGQKKPKQKRN</sequence>
<feature type="chain" id="PRO_5011830117" description="UDP-glucuronosyltransferase" evidence="5">
    <location>
        <begin position="28"/>
        <end position="521"/>
    </location>
</feature>
<feature type="signal peptide" evidence="5">
    <location>
        <begin position="1"/>
        <end position="27"/>
    </location>
</feature>
<comment type="catalytic activity">
    <reaction evidence="5">
        <text>glucuronate acceptor + UDP-alpha-D-glucuronate = acceptor beta-D-glucuronoside + UDP + H(+)</text>
        <dbReference type="Rhea" id="RHEA:21032"/>
        <dbReference type="ChEBI" id="CHEBI:15378"/>
        <dbReference type="ChEBI" id="CHEBI:58052"/>
        <dbReference type="ChEBI" id="CHEBI:58223"/>
        <dbReference type="ChEBI" id="CHEBI:132367"/>
        <dbReference type="ChEBI" id="CHEBI:132368"/>
        <dbReference type="EC" id="2.4.1.17"/>
    </reaction>
</comment>
<dbReference type="PANTHER" id="PTHR48043:SF159">
    <property type="entry name" value="EG:EG0003.4 PROTEIN-RELATED"/>
    <property type="match status" value="1"/>
</dbReference>
<keyword evidence="5" id="KW-0812">Transmembrane</keyword>
<dbReference type="Pfam" id="PF00201">
    <property type="entry name" value="UDPGT"/>
    <property type="match status" value="1"/>
</dbReference>